<sequence>MDLSNQELREQIIHPTLDYLDKSGVAAENILVAIVRQKQKRIEQGSGKGLGPYQIDIATHQLVWDKYLAFHPDLASRVRGLASQRAFLEDPHSELATNLCYATAIAWVLYILHPEELNHHVA</sequence>
<evidence type="ECO:0000313" key="1">
    <source>
        <dbReference type="EMBL" id="EAT12616.1"/>
    </source>
</evidence>
<comment type="caution">
    <text evidence="1">The sequence shown here is derived from an EMBL/GenBank/DDBJ whole genome shotgun (WGS) entry which is preliminary data.</text>
</comment>
<keyword evidence="2" id="KW-1185">Reference proteome</keyword>
<dbReference type="EMBL" id="AAQH01000006">
    <property type="protein sequence ID" value="EAT12616.1"/>
    <property type="molecule type" value="Genomic_DNA"/>
</dbReference>
<name>Q1N2Q3_9GAMM</name>
<dbReference type="RefSeq" id="WP_007016217.1">
    <property type="nucleotide sequence ID" value="NZ_AAQH01000006.1"/>
</dbReference>
<gene>
    <name evidence="1" type="ORF">RED65_06963</name>
</gene>
<evidence type="ECO:0000313" key="2">
    <source>
        <dbReference type="Proteomes" id="UP000004263"/>
    </source>
</evidence>
<dbReference type="STRING" id="207949.RED65_06963"/>
<protein>
    <submittedName>
        <fullName evidence="1">Uncharacterized protein</fullName>
    </submittedName>
</protein>
<dbReference type="HOGENOM" id="CLU_123882_0_0_6"/>
<dbReference type="Proteomes" id="UP000004263">
    <property type="component" value="Unassembled WGS sequence"/>
</dbReference>
<dbReference type="AlphaFoldDB" id="Q1N2Q3"/>
<organism evidence="1 2">
    <name type="scientific">Bermanella marisrubri</name>
    <dbReference type="NCBI Taxonomy" id="207949"/>
    <lineage>
        <taxon>Bacteria</taxon>
        <taxon>Pseudomonadati</taxon>
        <taxon>Pseudomonadota</taxon>
        <taxon>Gammaproteobacteria</taxon>
        <taxon>Oceanospirillales</taxon>
        <taxon>Oceanospirillaceae</taxon>
        <taxon>Bermanella</taxon>
    </lineage>
</organism>
<dbReference type="OrthoDB" id="7355818at2"/>
<proteinExistence type="predicted"/>
<reference evidence="1 2" key="1">
    <citation type="submission" date="2006-03" db="EMBL/GenBank/DDBJ databases">
        <authorList>
            <person name="Pinhassi J."/>
            <person name="Pedros-Alio C."/>
            <person name="Ferriera S."/>
            <person name="Johnson J."/>
            <person name="Kravitz S."/>
            <person name="Halpern A."/>
            <person name="Remington K."/>
            <person name="Beeson K."/>
            <person name="Tran B."/>
            <person name="Rogers Y.-H."/>
            <person name="Friedman R."/>
            <person name="Venter J.C."/>
        </authorList>
    </citation>
    <scope>NUCLEOTIDE SEQUENCE [LARGE SCALE GENOMIC DNA]</scope>
    <source>
        <strain evidence="1 2">RED65</strain>
    </source>
</reference>
<accession>Q1N2Q3</accession>